<feature type="chain" id="PRO_5040338609" evidence="2">
    <location>
        <begin position="19"/>
        <end position="323"/>
    </location>
</feature>
<evidence type="ECO:0000313" key="3">
    <source>
        <dbReference type="EMBL" id="USW56075.1"/>
    </source>
</evidence>
<gene>
    <name evidence="3" type="ORF">Slin15195_G093940</name>
</gene>
<organism evidence="3 4">
    <name type="scientific">Septoria linicola</name>
    <dbReference type="NCBI Taxonomy" id="215465"/>
    <lineage>
        <taxon>Eukaryota</taxon>
        <taxon>Fungi</taxon>
        <taxon>Dikarya</taxon>
        <taxon>Ascomycota</taxon>
        <taxon>Pezizomycotina</taxon>
        <taxon>Dothideomycetes</taxon>
        <taxon>Dothideomycetidae</taxon>
        <taxon>Mycosphaerellales</taxon>
        <taxon>Mycosphaerellaceae</taxon>
        <taxon>Septoria</taxon>
    </lineage>
</organism>
<reference evidence="3" key="1">
    <citation type="submission" date="2022-06" db="EMBL/GenBank/DDBJ databases">
        <title>Complete genome sequences of two strains of the flax pathogen Septoria linicola.</title>
        <authorList>
            <person name="Lapalu N."/>
            <person name="Simon A."/>
            <person name="Demenou B."/>
            <person name="Paumier D."/>
            <person name="Guillot M.-P."/>
            <person name="Gout L."/>
            <person name="Valade R."/>
        </authorList>
    </citation>
    <scope>NUCLEOTIDE SEQUENCE</scope>
    <source>
        <strain evidence="3">SE15195</strain>
    </source>
</reference>
<dbReference type="AlphaFoldDB" id="A0A9Q9AVU2"/>
<protein>
    <submittedName>
        <fullName evidence="3">Uncharacterized protein</fullName>
    </submittedName>
</protein>
<sequence length="323" mass="32675">MLALPATLLSLLLVTASATPVALLAERQSQQINMQFSISEAQFRTFEDANTLRSYLQSRGYNYNLNYAQLSQGVASVDQYFARKAAQTTSSSDNNGFPTSGETVQTNTRSTTLRGGPSYTNNSMSATANLVQVISFSDGNAATAGGAIQRAKTSSSTSSSGASNSTATVTGSPALIDVTSTVTGATDRRVVNGSPQDALTAGDCAAGATGASAQSSITTTLTIPVNVTSPAQSVANIASSFCEAGVSARRAGTPFGSGTSIGSTQAALTNGGVAAVVSCNGRQVQGAPNTVFDVTIQGSYSASAGFRGTFVGRRTASVSVNCS</sequence>
<dbReference type="EMBL" id="CP099425">
    <property type="protein sequence ID" value="USW56075.1"/>
    <property type="molecule type" value="Genomic_DNA"/>
</dbReference>
<dbReference type="Proteomes" id="UP001056384">
    <property type="component" value="Chromosome 8"/>
</dbReference>
<evidence type="ECO:0000256" key="1">
    <source>
        <dbReference type="SAM" id="MobiDB-lite"/>
    </source>
</evidence>
<name>A0A9Q9AVU2_9PEZI</name>
<keyword evidence="4" id="KW-1185">Reference proteome</keyword>
<feature type="region of interest" description="Disordered" evidence="1">
    <location>
        <begin position="88"/>
        <end position="119"/>
    </location>
</feature>
<evidence type="ECO:0000313" key="4">
    <source>
        <dbReference type="Proteomes" id="UP001056384"/>
    </source>
</evidence>
<accession>A0A9Q9AVU2</accession>
<proteinExistence type="predicted"/>
<feature type="signal peptide" evidence="2">
    <location>
        <begin position="1"/>
        <end position="18"/>
    </location>
</feature>
<keyword evidence="2" id="KW-0732">Signal</keyword>
<evidence type="ECO:0000256" key="2">
    <source>
        <dbReference type="SAM" id="SignalP"/>
    </source>
</evidence>